<keyword evidence="2" id="KW-0489">Methyltransferase</keyword>
<proteinExistence type="predicted"/>
<feature type="domain" description="Methyltransferase" evidence="1">
    <location>
        <begin position="123"/>
        <end position="211"/>
    </location>
</feature>
<sequence length="369" mass="42392">MPADEDRTPPPSPYRAMRAVARGLLRTTRRWLSSLRAKTGGSTDYAERIAREQAIFADQAVVHDLPPIFHYWSNTWLRPQFEALGFSDPDRFFVEYLKRAIADHPDRPVRFASLGAGNCDTELRVARALVDEGLDRFTLECVDINPTMLERGRAAAREQGLERQVLPIEGDFNAWRPTGRYEAIMANQSLHHVLALEDLFAAVESALTERGRFVVSDMIGRNGHMRWPEAMAIVHEYWRELPPTYRWNVQLRRHEELLEYWDCSKEGFEGIRAQDILPLLIERFDFETFYAYGNLIDPFIDRSFGPHFDADSPDDRALIDRIHQRDVAEIAAGNIKPTHLIAVLRRRPYDGPMAHRPGITPSSSVRTVD</sequence>
<accession>A0A2W5MP24</accession>
<dbReference type="GO" id="GO:0008168">
    <property type="term" value="F:methyltransferase activity"/>
    <property type="evidence" value="ECO:0007669"/>
    <property type="project" value="UniProtKB-KW"/>
</dbReference>
<dbReference type="Gene3D" id="3.40.50.150">
    <property type="entry name" value="Vaccinia Virus protein VP39"/>
    <property type="match status" value="1"/>
</dbReference>
<gene>
    <name evidence="2" type="ORF">DI564_01790</name>
</gene>
<name>A0A2W5MP24_9GAMM</name>
<organism evidence="2 3">
    <name type="scientific">Rhodanobacter denitrificans</name>
    <dbReference type="NCBI Taxonomy" id="666685"/>
    <lineage>
        <taxon>Bacteria</taxon>
        <taxon>Pseudomonadati</taxon>
        <taxon>Pseudomonadota</taxon>
        <taxon>Gammaproteobacteria</taxon>
        <taxon>Lysobacterales</taxon>
        <taxon>Rhodanobacteraceae</taxon>
        <taxon>Rhodanobacter</taxon>
    </lineage>
</organism>
<dbReference type="CDD" id="cd02440">
    <property type="entry name" value="AdoMet_MTases"/>
    <property type="match status" value="1"/>
</dbReference>
<comment type="caution">
    <text evidence="2">The sequence shown here is derived from an EMBL/GenBank/DDBJ whole genome shotgun (WGS) entry which is preliminary data.</text>
</comment>
<dbReference type="InterPro" id="IPR041698">
    <property type="entry name" value="Methyltransf_25"/>
</dbReference>
<evidence type="ECO:0000259" key="1">
    <source>
        <dbReference type="Pfam" id="PF13649"/>
    </source>
</evidence>
<evidence type="ECO:0000313" key="2">
    <source>
        <dbReference type="EMBL" id="PZQ19463.1"/>
    </source>
</evidence>
<protein>
    <submittedName>
        <fullName evidence="2">Class I SAM-dependent methyltransferase</fullName>
    </submittedName>
</protein>
<keyword evidence="2" id="KW-0808">Transferase</keyword>
<dbReference type="GO" id="GO:0032259">
    <property type="term" value="P:methylation"/>
    <property type="evidence" value="ECO:0007669"/>
    <property type="project" value="UniProtKB-KW"/>
</dbReference>
<dbReference type="EMBL" id="QFPO01000002">
    <property type="protein sequence ID" value="PZQ19463.1"/>
    <property type="molecule type" value="Genomic_DNA"/>
</dbReference>
<reference evidence="2 3" key="1">
    <citation type="submission" date="2017-08" db="EMBL/GenBank/DDBJ databases">
        <title>Infants hospitalized years apart are colonized by the same room-sourced microbial strains.</title>
        <authorList>
            <person name="Brooks B."/>
            <person name="Olm M.R."/>
            <person name="Firek B.A."/>
            <person name="Baker R."/>
            <person name="Thomas B.C."/>
            <person name="Morowitz M.J."/>
            <person name="Banfield J.F."/>
        </authorList>
    </citation>
    <scope>NUCLEOTIDE SEQUENCE [LARGE SCALE GENOMIC DNA]</scope>
    <source>
        <strain evidence="2">S2_005_003_R2_42</strain>
    </source>
</reference>
<dbReference type="AlphaFoldDB" id="A0A2W5MP24"/>
<dbReference type="Pfam" id="PF13649">
    <property type="entry name" value="Methyltransf_25"/>
    <property type="match status" value="1"/>
</dbReference>
<evidence type="ECO:0000313" key="3">
    <source>
        <dbReference type="Proteomes" id="UP000249046"/>
    </source>
</evidence>
<dbReference type="SUPFAM" id="SSF53335">
    <property type="entry name" value="S-adenosyl-L-methionine-dependent methyltransferases"/>
    <property type="match status" value="1"/>
</dbReference>
<dbReference type="Proteomes" id="UP000249046">
    <property type="component" value="Unassembled WGS sequence"/>
</dbReference>
<dbReference type="InterPro" id="IPR029063">
    <property type="entry name" value="SAM-dependent_MTases_sf"/>
</dbReference>